<dbReference type="eggNOG" id="COG1247">
    <property type="taxonomic scope" value="Bacteria"/>
</dbReference>
<evidence type="ECO:0000256" key="1">
    <source>
        <dbReference type="ARBA" id="ARBA00022679"/>
    </source>
</evidence>
<dbReference type="OrthoDB" id="9799096at2"/>
<name>A0A086BCJ7_9FLAO</name>
<dbReference type="CDD" id="cd04301">
    <property type="entry name" value="NAT_SF"/>
    <property type="match status" value="1"/>
</dbReference>
<dbReference type="EMBL" id="JPRJ01000019">
    <property type="protein sequence ID" value="KFF26661.1"/>
    <property type="molecule type" value="Genomic_DNA"/>
</dbReference>
<keyword evidence="1 4" id="KW-0808">Transferase</keyword>
<dbReference type="Gene3D" id="3.40.630.30">
    <property type="match status" value="1"/>
</dbReference>
<dbReference type="Pfam" id="PF00583">
    <property type="entry name" value="Acetyltransf_1"/>
    <property type="match status" value="1"/>
</dbReference>
<evidence type="ECO:0000256" key="2">
    <source>
        <dbReference type="ARBA" id="ARBA00023315"/>
    </source>
</evidence>
<dbReference type="PANTHER" id="PTHR43072:SF23">
    <property type="entry name" value="UPF0039 PROTEIN C11D3.02C"/>
    <property type="match status" value="1"/>
</dbReference>
<dbReference type="Proteomes" id="UP000028709">
    <property type="component" value="Unassembled WGS sequence"/>
</dbReference>
<dbReference type="SUPFAM" id="SSF55729">
    <property type="entry name" value="Acyl-CoA N-acyltransferases (Nat)"/>
    <property type="match status" value="1"/>
</dbReference>
<dbReference type="PANTHER" id="PTHR43072">
    <property type="entry name" value="N-ACETYLTRANSFERASE"/>
    <property type="match status" value="1"/>
</dbReference>
<dbReference type="STRING" id="558152.IQ37_11450"/>
<keyword evidence="2" id="KW-0012">Acyltransferase</keyword>
<feature type="domain" description="N-acetyltransferase" evidence="3">
    <location>
        <begin position="3"/>
        <end position="160"/>
    </location>
</feature>
<keyword evidence="5" id="KW-1185">Reference proteome</keyword>
<dbReference type="InterPro" id="IPR000182">
    <property type="entry name" value="GNAT_dom"/>
</dbReference>
<dbReference type="PROSITE" id="PS51186">
    <property type="entry name" value="GNAT"/>
    <property type="match status" value="1"/>
</dbReference>
<dbReference type="InterPro" id="IPR016181">
    <property type="entry name" value="Acyl_CoA_acyltransferase"/>
</dbReference>
<proteinExistence type="predicted"/>
<dbReference type="KEGG" id="cpip:CJF12_03300"/>
<dbReference type="RefSeq" id="WP_034685203.1">
    <property type="nucleotide sequence ID" value="NZ_CP023049.2"/>
</dbReference>
<dbReference type="AlphaFoldDB" id="A0A086BCJ7"/>
<comment type="caution">
    <text evidence="4">The sequence shown here is derived from an EMBL/GenBank/DDBJ whole genome shotgun (WGS) entry which is preliminary data.</text>
</comment>
<organism evidence="4 5">
    <name type="scientific">Chryseobacterium piperi</name>
    <dbReference type="NCBI Taxonomy" id="558152"/>
    <lineage>
        <taxon>Bacteria</taxon>
        <taxon>Pseudomonadati</taxon>
        <taxon>Bacteroidota</taxon>
        <taxon>Flavobacteriia</taxon>
        <taxon>Flavobacteriales</taxon>
        <taxon>Weeksellaceae</taxon>
        <taxon>Chryseobacterium group</taxon>
        <taxon>Chryseobacterium</taxon>
    </lineage>
</organism>
<accession>A0A086BCJ7</accession>
<evidence type="ECO:0000313" key="5">
    <source>
        <dbReference type="Proteomes" id="UP000028709"/>
    </source>
</evidence>
<dbReference type="GO" id="GO:0016747">
    <property type="term" value="F:acyltransferase activity, transferring groups other than amino-acyl groups"/>
    <property type="evidence" value="ECO:0007669"/>
    <property type="project" value="InterPro"/>
</dbReference>
<evidence type="ECO:0000259" key="3">
    <source>
        <dbReference type="PROSITE" id="PS51186"/>
    </source>
</evidence>
<sequence>MNYEIREMLPDDEVRVLEIFQQGIDGGIATFETEVPNREVWNTEFFNDCRWILENETSEVVGWAALKPVSKRECFKGVAEVSIYFDSNYQGKGLGSVLLKKLILDSENHGFWTLQSNIFPENEASIKFHQKNGFRTVGIRKKVGRLNGEWKDLVMLEKRSETVGFE</sequence>
<gene>
    <name evidence="4" type="ORF">IQ37_11450</name>
</gene>
<reference evidence="4 5" key="1">
    <citation type="submission" date="2014-07" db="EMBL/GenBank/DDBJ databases">
        <title>Genome of Chryseobacterium piperi CTM.</title>
        <authorList>
            <person name="Pipes S.E."/>
            <person name="Stropko S.J."/>
            <person name="Newman J.D."/>
        </authorList>
    </citation>
    <scope>NUCLEOTIDE SEQUENCE [LARGE SCALE GENOMIC DNA]</scope>
    <source>
        <strain evidence="4 5">CTM</strain>
    </source>
</reference>
<evidence type="ECO:0000313" key="4">
    <source>
        <dbReference type="EMBL" id="KFF26661.1"/>
    </source>
</evidence>
<protein>
    <submittedName>
        <fullName evidence="4">Phosphinothricin acetyltransferase</fullName>
    </submittedName>
</protein>